<gene>
    <name evidence="10" type="primary">HLA-DMA</name>
</gene>
<evidence type="ECO:0000313" key="11">
    <source>
        <dbReference type="Proteomes" id="UP000694569"/>
    </source>
</evidence>
<dbReference type="SMART" id="SM00920">
    <property type="entry name" value="MHC_II_alpha"/>
    <property type="match status" value="1"/>
</dbReference>
<dbReference type="SUPFAM" id="SSF48726">
    <property type="entry name" value="Immunoglobulin"/>
    <property type="match status" value="1"/>
</dbReference>
<comment type="subcellular location">
    <subcellularLocation>
        <location evidence="1">Membrane</location>
        <topology evidence="1">Single-pass type I membrane protein</topology>
    </subcellularLocation>
</comment>
<feature type="domain" description="Ig-like" evidence="9">
    <location>
        <begin position="102"/>
        <end position="197"/>
    </location>
</feature>
<dbReference type="Pfam" id="PF00993">
    <property type="entry name" value="MHC_II_alpha"/>
    <property type="match status" value="1"/>
</dbReference>
<evidence type="ECO:0000256" key="1">
    <source>
        <dbReference type="ARBA" id="ARBA00004479"/>
    </source>
</evidence>
<dbReference type="SUPFAM" id="SSF54452">
    <property type="entry name" value="MHC antigen-recognition domain"/>
    <property type="match status" value="1"/>
</dbReference>
<dbReference type="PANTHER" id="PTHR19944:SF50">
    <property type="entry name" value="HLA CLASS II HISTOCOMPATIBILITY ANTIGEN, DM ALPHA CHAIN"/>
    <property type="match status" value="1"/>
</dbReference>
<dbReference type="Gene3D" id="2.60.40.10">
    <property type="entry name" value="Immunoglobulins"/>
    <property type="match status" value="1"/>
</dbReference>
<dbReference type="GeneTree" id="ENSGT00940000161157"/>
<dbReference type="OrthoDB" id="8935021at2759"/>
<feature type="chain" id="PRO_5034709302" evidence="8">
    <location>
        <begin position="18"/>
        <end position="263"/>
    </location>
</feature>
<dbReference type="InterPro" id="IPR014745">
    <property type="entry name" value="MHC_II_a/b_N"/>
</dbReference>
<proteinExistence type="inferred from homology"/>
<dbReference type="SMART" id="SM00407">
    <property type="entry name" value="IGc1"/>
    <property type="match status" value="1"/>
</dbReference>
<dbReference type="InterPro" id="IPR050160">
    <property type="entry name" value="MHC/Immunoglobulin"/>
</dbReference>
<evidence type="ECO:0000256" key="6">
    <source>
        <dbReference type="ARBA" id="ARBA00023180"/>
    </source>
</evidence>
<evidence type="ECO:0000256" key="7">
    <source>
        <dbReference type="SAM" id="Phobius"/>
    </source>
</evidence>
<keyword evidence="3 7" id="KW-0812">Transmembrane</keyword>
<dbReference type="Ensembl" id="ENSLLET00000035073.1">
    <property type="protein sequence ID" value="ENSLLEP00000033790.1"/>
    <property type="gene ID" value="ENSLLEG00000021329.1"/>
</dbReference>
<protein>
    <submittedName>
        <fullName evidence="10">Major histocompatibility complex, class II, DM alpha</fullName>
    </submittedName>
</protein>
<evidence type="ECO:0000256" key="5">
    <source>
        <dbReference type="ARBA" id="ARBA00023157"/>
    </source>
</evidence>
<reference evidence="10" key="1">
    <citation type="submission" date="2025-08" db="UniProtKB">
        <authorList>
            <consortium name="Ensembl"/>
        </authorList>
    </citation>
    <scope>IDENTIFICATION</scope>
</reference>
<dbReference type="PANTHER" id="PTHR19944">
    <property type="entry name" value="MHC CLASS II-RELATED"/>
    <property type="match status" value="1"/>
</dbReference>
<feature type="signal peptide" evidence="8">
    <location>
        <begin position="1"/>
        <end position="17"/>
    </location>
</feature>
<dbReference type="InterPro" id="IPR007110">
    <property type="entry name" value="Ig-like_dom"/>
</dbReference>
<organism evidence="10 11">
    <name type="scientific">Leptobrachium leishanense</name>
    <name type="common">Leishan spiny toad</name>
    <dbReference type="NCBI Taxonomy" id="445787"/>
    <lineage>
        <taxon>Eukaryota</taxon>
        <taxon>Metazoa</taxon>
        <taxon>Chordata</taxon>
        <taxon>Craniata</taxon>
        <taxon>Vertebrata</taxon>
        <taxon>Euteleostomi</taxon>
        <taxon>Amphibia</taxon>
        <taxon>Batrachia</taxon>
        <taxon>Anura</taxon>
        <taxon>Pelobatoidea</taxon>
        <taxon>Megophryidae</taxon>
        <taxon>Leptobrachium</taxon>
    </lineage>
</organism>
<evidence type="ECO:0000259" key="9">
    <source>
        <dbReference type="PROSITE" id="PS50835"/>
    </source>
</evidence>
<dbReference type="GO" id="GO:0006955">
    <property type="term" value="P:immune response"/>
    <property type="evidence" value="ECO:0007669"/>
    <property type="project" value="InterPro"/>
</dbReference>
<dbReference type="PROSITE" id="PS50835">
    <property type="entry name" value="IG_LIKE"/>
    <property type="match status" value="1"/>
</dbReference>
<evidence type="ECO:0000256" key="4">
    <source>
        <dbReference type="ARBA" id="ARBA00022989"/>
    </source>
</evidence>
<dbReference type="AlphaFoldDB" id="A0A8C5Q9Q5"/>
<evidence type="ECO:0000256" key="8">
    <source>
        <dbReference type="SAM" id="SignalP"/>
    </source>
</evidence>
<accession>A0A8C5Q9Q5</accession>
<evidence type="ECO:0000313" key="10">
    <source>
        <dbReference type="Ensembl" id="ENSLLEP00000033790.1"/>
    </source>
</evidence>
<keyword evidence="11" id="KW-1185">Reference proteome</keyword>
<dbReference type="InterPro" id="IPR013783">
    <property type="entry name" value="Ig-like_fold"/>
</dbReference>
<feature type="transmembrane region" description="Helical" evidence="7">
    <location>
        <begin position="216"/>
        <end position="235"/>
    </location>
</feature>
<dbReference type="GO" id="GO:0042613">
    <property type="term" value="C:MHC class II protein complex"/>
    <property type="evidence" value="ECO:0007669"/>
    <property type="project" value="InterPro"/>
</dbReference>
<evidence type="ECO:0000256" key="3">
    <source>
        <dbReference type="ARBA" id="ARBA00022692"/>
    </source>
</evidence>
<keyword evidence="6" id="KW-0325">Glycoprotein</keyword>
<keyword evidence="5" id="KW-1015">Disulfide bond</keyword>
<keyword evidence="4 7" id="KW-1133">Transmembrane helix</keyword>
<sequence length="263" mass="29385">MWFLSALWLLPLVTVQAQEDPHFVAEVLFCQPQDPVVGLVKMFDDSQMFSYNFTNGSSIPRIQEFEKWADHSFPNRANISNDLNLCKGFLGELTEVLTNVTPEAKGTTKVKLMTAQPVRLGEPNTLICFVGNIYPPILTITWQKNGLNVTEGITHSGYFAMTDMTFQTFSYLKISPQLHETFACIVHSDGDDTPAVGFWVPSLVVPSQLLENILCGLGIALGIVLFIVGMVFLYLTFKDRTLVSDCDLLILSLISKKHIFINT</sequence>
<name>A0A8C5Q9Q5_9ANUR</name>
<keyword evidence="7" id="KW-0472">Membrane</keyword>
<dbReference type="InterPro" id="IPR011162">
    <property type="entry name" value="MHC_I/II-like_Ag-recog"/>
</dbReference>
<dbReference type="GO" id="GO:0019882">
    <property type="term" value="P:antigen processing and presentation"/>
    <property type="evidence" value="ECO:0007669"/>
    <property type="project" value="InterPro"/>
</dbReference>
<dbReference type="Proteomes" id="UP000694569">
    <property type="component" value="Unplaced"/>
</dbReference>
<dbReference type="Pfam" id="PF07654">
    <property type="entry name" value="C1-set"/>
    <property type="match status" value="1"/>
</dbReference>
<evidence type="ECO:0000256" key="2">
    <source>
        <dbReference type="ARBA" id="ARBA00007394"/>
    </source>
</evidence>
<dbReference type="Gene3D" id="3.10.320.10">
    <property type="entry name" value="Class II Histocompatibility Antigen, M Beta Chain, Chain B, domain 1"/>
    <property type="match status" value="1"/>
</dbReference>
<comment type="similarity">
    <text evidence="2">Belongs to the MHC class II family.</text>
</comment>
<keyword evidence="8" id="KW-0732">Signal</keyword>
<dbReference type="InterPro" id="IPR003597">
    <property type="entry name" value="Ig_C1-set"/>
</dbReference>
<dbReference type="InterPro" id="IPR036179">
    <property type="entry name" value="Ig-like_dom_sf"/>
</dbReference>
<dbReference type="InterPro" id="IPR001003">
    <property type="entry name" value="MHC_II_a_N"/>
</dbReference>
<reference evidence="10" key="2">
    <citation type="submission" date="2025-09" db="UniProtKB">
        <authorList>
            <consortium name="Ensembl"/>
        </authorList>
    </citation>
    <scope>IDENTIFICATION</scope>
</reference>